<organism evidence="2 3">
    <name type="scientific">Clostridium liquoris</name>
    <dbReference type="NCBI Taxonomy" id="1289519"/>
    <lineage>
        <taxon>Bacteria</taxon>
        <taxon>Bacillati</taxon>
        <taxon>Bacillota</taxon>
        <taxon>Clostridia</taxon>
        <taxon>Eubacteriales</taxon>
        <taxon>Clostridiaceae</taxon>
        <taxon>Clostridium</taxon>
    </lineage>
</organism>
<proteinExistence type="predicted"/>
<dbReference type="AlphaFoldDB" id="A0A2T0B4F8"/>
<dbReference type="SUPFAM" id="SSF54523">
    <property type="entry name" value="Pili subunits"/>
    <property type="match status" value="1"/>
</dbReference>
<reference evidence="2 3" key="1">
    <citation type="submission" date="2018-03" db="EMBL/GenBank/DDBJ databases">
        <title>Genome sequence of Clostridium liquoris DSM 100320.</title>
        <authorList>
            <person name="Poehlein A."/>
            <person name="Daniel R."/>
        </authorList>
    </citation>
    <scope>NUCLEOTIDE SEQUENCE [LARGE SCALE GENOMIC DNA]</scope>
    <source>
        <strain evidence="2 3">DSM 100320</strain>
    </source>
</reference>
<evidence type="ECO:0000313" key="3">
    <source>
        <dbReference type="Proteomes" id="UP000239706"/>
    </source>
</evidence>
<sequence>MKKGFTLIEILITISIVSVMSLLGIKNLVTYLNLYKKESRHTLEEFYVNQAFIFIEEQFDENQYIELFTNNQNKNEIKITSNDISNYIKLKGNKLVIAYYESDSIYTNNIMYDVKNFTVEAVNNTMYVKIMTKYGKEYERCFAIRKKQDLSLYIPY</sequence>
<dbReference type="NCBIfam" id="TIGR02532">
    <property type="entry name" value="IV_pilin_GFxxxE"/>
    <property type="match status" value="1"/>
</dbReference>
<accession>A0A2T0B4F8</accession>
<keyword evidence="1" id="KW-0472">Membrane</keyword>
<keyword evidence="1" id="KW-1133">Transmembrane helix</keyword>
<evidence type="ECO:0000256" key="1">
    <source>
        <dbReference type="SAM" id="Phobius"/>
    </source>
</evidence>
<dbReference type="OrthoDB" id="1911812at2"/>
<evidence type="ECO:0000313" key="2">
    <source>
        <dbReference type="EMBL" id="PRR78780.1"/>
    </source>
</evidence>
<keyword evidence="1" id="KW-0812">Transmembrane</keyword>
<protein>
    <recommendedName>
        <fullName evidence="4">Prepilin-type N-terminal cleavage/methylation domain-containing protein</fullName>
    </recommendedName>
</protein>
<dbReference type="RefSeq" id="WP_106063478.1">
    <property type="nucleotide sequence ID" value="NZ_PVXO01000036.1"/>
</dbReference>
<dbReference type="Pfam" id="PF07963">
    <property type="entry name" value="N_methyl"/>
    <property type="match status" value="1"/>
</dbReference>
<name>A0A2T0B4F8_9CLOT</name>
<keyword evidence="3" id="KW-1185">Reference proteome</keyword>
<dbReference type="EMBL" id="PVXO01000036">
    <property type="protein sequence ID" value="PRR78780.1"/>
    <property type="molecule type" value="Genomic_DNA"/>
</dbReference>
<dbReference type="Proteomes" id="UP000239706">
    <property type="component" value="Unassembled WGS sequence"/>
</dbReference>
<evidence type="ECO:0008006" key="4">
    <source>
        <dbReference type="Google" id="ProtNLM"/>
    </source>
</evidence>
<dbReference type="Gene3D" id="3.30.700.10">
    <property type="entry name" value="Glycoprotein, Type 4 Pilin"/>
    <property type="match status" value="1"/>
</dbReference>
<dbReference type="InterPro" id="IPR045584">
    <property type="entry name" value="Pilin-like"/>
</dbReference>
<comment type="caution">
    <text evidence="2">The sequence shown here is derived from an EMBL/GenBank/DDBJ whole genome shotgun (WGS) entry which is preliminary data.</text>
</comment>
<feature type="transmembrane region" description="Helical" evidence="1">
    <location>
        <begin position="6"/>
        <end position="29"/>
    </location>
</feature>
<dbReference type="InterPro" id="IPR012902">
    <property type="entry name" value="N_methyl_site"/>
</dbReference>
<gene>
    <name evidence="2" type="ORF">CLLI_13620</name>
</gene>
<dbReference type="PROSITE" id="PS00409">
    <property type="entry name" value="PROKAR_NTER_METHYL"/>
    <property type="match status" value="1"/>
</dbReference>